<dbReference type="STRING" id="2512241.A0A553HIT3"/>
<name>A0A553HIT3_9PEZI</name>
<dbReference type="AlphaFoldDB" id="A0A553HIT3"/>
<evidence type="ECO:0000313" key="2">
    <source>
        <dbReference type="EMBL" id="TRX87837.1"/>
    </source>
</evidence>
<feature type="compositionally biased region" description="Low complexity" evidence="1">
    <location>
        <begin position="348"/>
        <end position="359"/>
    </location>
</feature>
<feature type="region of interest" description="Disordered" evidence="1">
    <location>
        <begin position="638"/>
        <end position="699"/>
    </location>
</feature>
<feature type="compositionally biased region" description="Basic and acidic residues" evidence="1">
    <location>
        <begin position="822"/>
        <end position="837"/>
    </location>
</feature>
<feature type="compositionally biased region" description="Polar residues" evidence="1">
    <location>
        <begin position="496"/>
        <end position="511"/>
    </location>
</feature>
<feature type="compositionally biased region" description="Basic and acidic residues" evidence="1">
    <location>
        <begin position="540"/>
        <end position="566"/>
    </location>
</feature>
<organism evidence="2 3">
    <name type="scientific">Xylaria flabelliformis</name>
    <dbReference type="NCBI Taxonomy" id="2512241"/>
    <lineage>
        <taxon>Eukaryota</taxon>
        <taxon>Fungi</taxon>
        <taxon>Dikarya</taxon>
        <taxon>Ascomycota</taxon>
        <taxon>Pezizomycotina</taxon>
        <taxon>Sordariomycetes</taxon>
        <taxon>Xylariomycetidae</taxon>
        <taxon>Xylariales</taxon>
        <taxon>Xylariaceae</taxon>
        <taxon>Xylaria</taxon>
    </lineage>
</organism>
<feature type="region of interest" description="Disordered" evidence="1">
    <location>
        <begin position="537"/>
        <end position="566"/>
    </location>
</feature>
<feature type="compositionally biased region" description="Basic and acidic residues" evidence="1">
    <location>
        <begin position="333"/>
        <end position="346"/>
    </location>
</feature>
<evidence type="ECO:0000256" key="1">
    <source>
        <dbReference type="SAM" id="MobiDB-lite"/>
    </source>
</evidence>
<sequence>MMLSTSRTVQRLPPLRTRTTAGKVCRPVQTRAFRFGIWSSYLDSAYHRELRRRHWTLKHKYLDSIGKRLSWHDHPFAEESRFTPKRTVTRFWPPTVVRSGFPWVNQEEIDSRKTASRPTYPPFRFDVKLRNAKLWGSYLDHIIEPLLNQTSSDAAFRSNSKASADCARANTKPEKPKPQKPMRSDTNATIEQDYMIDPITNRKVPKRGHGPSGLEPPIRTPKLYRSQFAPFVPPNLDSERPPVYSNGQPPAAELSKYAENKFDDWPAAINSSSAEPAESSVRPEAASHTFDSSTLRNEEYSLNHLPLEDPIEDHDDLHKYQTTTSNKSFLKSSDTKSTSDSDHLQPDSKSQQLQSELQKYGPYTYNEDSPSSTDPEELKDLEQYRHRVSEVPESSTEQLSTYDDLHKYEPRVLDEPKDQDKLFEQYGDLEKYKDFRTQHLDTAAPMECDTVAESLKEYEAKEQGDGISDANNAIIRGVPRQIPKMTLPEGHVFSKHYSSQTGPGKTNSPNDSSRENLRQQMNELSATSDAMNNEISSDLQKTRQDFTEDKSIIRDEEKNLKQDESDISKKQFAQSALDQFRNISRLEPALNRRASATKRNRLNRVFGGDFYSKEPQGLETSFSEECGGRQTMPLYTRTYGGEPGQATPRTKFATESESKGVPGVESDTYYHRDPEIDGIPSLEPSDSTRSQKTTQPDEPTVYKILAYDPSTQSIKIAETSSVVPDSTSPISPTEVLPRLSNPTKFFPHFAPLQAEGFEIVSGSGNVLVFRQMRPAKAAAQDGTTYVNPIDMMGRSAAIPNAAAFVSPTGFVNYDMPGVGEEIADRAGRSGPSVDREGPNSTLGEKQSTSQDKKGKKKRMNVGKRIVIGGAWAAGISYAIGVVSEYFYTGGTDGKGPEGFSPI</sequence>
<feature type="region of interest" description="Disordered" evidence="1">
    <location>
        <begin position="201"/>
        <end position="220"/>
    </location>
</feature>
<keyword evidence="3" id="KW-1185">Reference proteome</keyword>
<evidence type="ECO:0000313" key="3">
    <source>
        <dbReference type="Proteomes" id="UP000319160"/>
    </source>
</evidence>
<comment type="caution">
    <text evidence="2">The sequence shown here is derived from an EMBL/GenBank/DDBJ whole genome shotgun (WGS) entry which is preliminary data.</text>
</comment>
<feature type="region of interest" description="Disordered" evidence="1">
    <location>
        <begin position="494"/>
        <end position="516"/>
    </location>
</feature>
<feature type="region of interest" description="Disordered" evidence="1">
    <location>
        <begin position="323"/>
        <end position="377"/>
    </location>
</feature>
<accession>A0A553HIT3</accession>
<proteinExistence type="predicted"/>
<dbReference type="OrthoDB" id="3946750at2759"/>
<gene>
    <name evidence="2" type="ORF">FHL15_011277</name>
</gene>
<feature type="compositionally biased region" description="Polar residues" evidence="1">
    <location>
        <begin position="838"/>
        <end position="849"/>
    </location>
</feature>
<feature type="region of interest" description="Disordered" evidence="1">
    <location>
        <begin position="268"/>
        <end position="297"/>
    </location>
</feature>
<feature type="region of interest" description="Disordered" evidence="1">
    <location>
        <begin position="158"/>
        <end position="184"/>
    </location>
</feature>
<feature type="region of interest" description="Disordered" evidence="1">
    <location>
        <begin position="821"/>
        <end position="859"/>
    </location>
</feature>
<reference evidence="3" key="1">
    <citation type="submission" date="2019-06" db="EMBL/GenBank/DDBJ databases">
        <title>Draft genome sequence of the griseofulvin-producing fungus Xylaria cubensis strain G536.</title>
        <authorList>
            <person name="Mead M.E."/>
            <person name="Raja H.A."/>
            <person name="Steenwyk J.L."/>
            <person name="Knowles S.L."/>
            <person name="Oberlies N.H."/>
            <person name="Rokas A."/>
        </authorList>
    </citation>
    <scope>NUCLEOTIDE SEQUENCE [LARGE SCALE GENOMIC DNA]</scope>
    <source>
        <strain evidence="3">G536</strain>
    </source>
</reference>
<feature type="compositionally biased region" description="Polar residues" evidence="1">
    <location>
        <begin position="684"/>
        <end position="697"/>
    </location>
</feature>
<dbReference type="EMBL" id="VFLP01000116">
    <property type="protein sequence ID" value="TRX87837.1"/>
    <property type="molecule type" value="Genomic_DNA"/>
</dbReference>
<protein>
    <submittedName>
        <fullName evidence="2">Uncharacterized protein</fullName>
    </submittedName>
</protein>
<feature type="region of interest" description="Disordered" evidence="1">
    <location>
        <begin position="229"/>
        <end position="251"/>
    </location>
</feature>
<dbReference type="Proteomes" id="UP000319160">
    <property type="component" value="Unassembled WGS sequence"/>
</dbReference>